<dbReference type="Proteomes" id="UP000594262">
    <property type="component" value="Unplaced"/>
</dbReference>
<keyword evidence="2" id="KW-1133">Transmembrane helix</keyword>
<feature type="transmembrane region" description="Helical" evidence="2">
    <location>
        <begin position="680"/>
        <end position="704"/>
    </location>
</feature>
<evidence type="ECO:0008006" key="5">
    <source>
        <dbReference type="Google" id="ProtNLM"/>
    </source>
</evidence>
<feature type="transmembrane region" description="Helical" evidence="2">
    <location>
        <begin position="510"/>
        <end position="530"/>
    </location>
</feature>
<dbReference type="AlphaFoldDB" id="A0A7M5XBQ2"/>
<name>A0A7M5XBQ2_9CNID</name>
<feature type="region of interest" description="Disordered" evidence="1">
    <location>
        <begin position="580"/>
        <end position="606"/>
    </location>
</feature>
<keyword evidence="2" id="KW-0472">Membrane</keyword>
<dbReference type="GeneID" id="136811582"/>
<protein>
    <recommendedName>
        <fullName evidence="5">Right handed beta helix domain-containing protein</fullName>
    </recommendedName>
</protein>
<feature type="transmembrane region" description="Helical" evidence="2">
    <location>
        <begin position="736"/>
        <end position="759"/>
    </location>
</feature>
<accession>A0A7M5XBQ2</accession>
<evidence type="ECO:0000313" key="3">
    <source>
        <dbReference type="EnsemblMetazoa" id="CLYHEMP019673.1"/>
    </source>
</evidence>
<keyword evidence="4" id="KW-1185">Reference proteome</keyword>
<feature type="transmembrane region" description="Helical" evidence="2">
    <location>
        <begin position="612"/>
        <end position="632"/>
    </location>
</feature>
<reference evidence="3" key="1">
    <citation type="submission" date="2021-01" db="UniProtKB">
        <authorList>
            <consortium name="EnsemblMetazoa"/>
        </authorList>
    </citation>
    <scope>IDENTIFICATION</scope>
</reference>
<sequence>MTAVPLVAMVTDPKDGGHWDITVLRTEFSCVGLFMKLNNGSFQLIDSSVTGTVMNQNFFIQLSNFDRFYAKNMTCGDDVCSSGNWGYMKIDHISKVTIVNTSEPFIYNINSNVIQVTNVDYLNVSNNNFSRLYSYSGVLVFSDIQNLIFNRNTITSMTKFTYNNGAFLWLKRINHTLMDFTTFDNVQAPTIKCTDCNAFNMYKTNFTSSYCPINIVGFQNINVDSCHFFNNTAGRGAGMSVNGDGKLVLKNCNFTENKALFMESYYNSGFQAGAIDSVDANIDISNSVFLYNNAETSGTFRITGDHFKTVRLSNVNITTPDKDIPKFATAFEINGPNLITKGLKVVIQASKGDIDIFTTHFNKSLSELMFQCPKNAQVNNAEEIFFSCKHCQKDKYTEQAGSLHYHMHNNTMPYRISESFKCHACPYGGQCTGMEQLSSRPNFWGFVQNEIVKFIQCKSGYCCGVGDKCAGIDSCANGRTGPICGQCHENHYVNFFDSKCIPNEECTHQILTWVIFSVAAVLVFLVVAYFQDPWSLFPCCKLYICKTCKNIDSDTHEGAERESLLTPLLDNDDSHQIADKSYEGTSDARNNKVNKKHERDHHSSNKPKQTTVIFGFIKILFNFYQIKLLITIEKPSRHLHQKYEWIRQILPTVFNLRVTIEDFSTSFCFLLGMDDIWKLFIRYVLLFLVLIVLAVLAILAYHGFNFLFYREKKTRTPEVDLPPDDTFTFDIRCKIFLARIVFIGYTNIVTFLMAMTSWAHVKDDELVLLVKGDTGYFNAWTITCMVFLVLWAAPFPFNVYFTTRWLQNKDITINKFIICFLFPPLSLLLCKQADDETQIDEPKAPYLLSMYEAPFRAKESKEDKRILLWDGVIAFRRFLIAGVCVCT</sequence>
<feature type="transmembrane region" description="Helical" evidence="2">
    <location>
        <begin position="779"/>
        <end position="801"/>
    </location>
</feature>
<evidence type="ECO:0000313" key="4">
    <source>
        <dbReference type="Proteomes" id="UP000594262"/>
    </source>
</evidence>
<keyword evidence="2" id="KW-0812">Transmembrane</keyword>
<dbReference type="RefSeq" id="XP_066924310.1">
    <property type="nucleotide sequence ID" value="XM_067068209.1"/>
</dbReference>
<organism evidence="3 4">
    <name type="scientific">Clytia hemisphaerica</name>
    <dbReference type="NCBI Taxonomy" id="252671"/>
    <lineage>
        <taxon>Eukaryota</taxon>
        <taxon>Metazoa</taxon>
        <taxon>Cnidaria</taxon>
        <taxon>Hydrozoa</taxon>
        <taxon>Hydroidolina</taxon>
        <taxon>Leptothecata</taxon>
        <taxon>Obeliida</taxon>
        <taxon>Clytiidae</taxon>
        <taxon>Clytia</taxon>
    </lineage>
</organism>
<evidence type="ECO:0000256" key="1">
    <source>
        <dbReference type="SAM" id="MobiDB-lite"/>
    </source>
</evidence>
<dbReference type="EnsemblMetazoa" id="CLYHEMT019673.1">
    <property type="protein sequence ID" value="CLYHEMP019673.1"/>
    <property type="gene ID" value="CLYHEMG019673"/>
</dbReference>
<proteinExistence type="predicted"/>
<evidence type="ECO:0000256" key="2">
    <source>
        <dbReference type="SAM" id="Phobius"/>
    </source>
</evidence>